<sequence length="173" mass="20351">MENEINNNSNTLELLVTKLDTLQTEFESKLKYDQHKDKIIDDLHSELQEYKSDLIKKLLQPMIMDVIHAIDDFNKLTRHYTQKEDIDPQKLLKLIASIPKDLEHLLYRQGVESFQCSEPVFNPSRQRVLKTLPTPEPSKDKTIAQSLRQGYEWEGKVLRPEMVEVYVAEEQKK</sequence>
<dbReference type="Pfam" id="PF01025">
    <property type="entry name" value="GrpE"/>
    <property type="match status" value="1"/>
</dbReference>
<dbReference type="AlphaFoldDB" id="A0A176S5G5"/>
<protein>
    <submittedName>
        <fullName evidence="2">GrpE nucleotide exchange factor</fullName>
    </submittedName>
</protein>
<evidence type="ECO:0000256" key="1">
    <source>
        <dbReference type="ARBA" id="ARBA00023186"/>
    </source>
</evidence>
<gene>
    <name evidence="2" type="ORF">THIOM_000921</name>
</gene>
<dbReference type="SUPFAM" id="SSF51064">
    <property type="entry name" value="Head domain of nucleotide exchange factor GrpE"/>
    <property type="match status" value="1"/>
</dbReference>
<proteinExistence type="predicted"/>
<reference evidence="2 3" key="1">
    <citation type="submission" date="2016-05" db="EMBL/GenBank/DDBJ databases">
        <title>Single-cell genome of chain-forming Candidatus Thiomargarita nelsonii and comparison to other large sulfur-oxidizing bacteria.</title>
        <authorList>
            <person name="Winkel M."/>
            <person name="Salman V."/>
            <person name="Woyke T."/>
            <person name="Schulz-Vogt H."/>
            <person name="Richter M."/>
            <person name="Flood B."/>
            <person name="Bailey J."/>
            <person name="Amann R."/>
            <person name="Mussmann M."/>
        </authorList>
    </citation>
    <scope>NUCLEOTIDE SEQUENCE [LARGE SCALE GENOMIC DNA]</scope>
    <source>
        <strain evidence="2 3">THI036</strain>
    </source>
</reference>
<dbReference type="GO" id="GO:0000774">
    <property type="term" value="F:adenyl-nucleotide exchange factor activity"/>
    <property type="evidence" value="ECO:0007669"/>
    <property type="project" value="InterPro"/>
</dbReference>
<keyword evidence="1" id="KW-0143">Chaperone</keyword>
<dbReference type="GO" id="GO:0051087">
    <property type="term" value="F:protein-folding chaperone binding"/>
    <property type="evidence" value="ECO:0007669"/>
    <property type="project" value="InterPro"/>
</dbReference>
<name>A0A176S5G5_9GAMM</name>
<evidence type="ECO:0000313" key="2">
    <source>
        <dbReference type="EMBL" id="OAD23250.1"/>
    </source>
</evidence>
<comment type="caution">
    <text evidence="2">The sequence shown here is derived from an EMBL/GenBank/DDBJ whole genome shotgun (WGS) entry which is preliminary data.</text>
</comment>
<accession>A0A176S5G5</accession>
<dbReference type="GO" id="GO:0006457">
    <property type="term" value="P:protein folding"/>
    <property type="evidence" value="ECO:0007669"/>
    <property type="project" value="InterPro"/>
</dbReference>
<evidence type="ECO:0000313" key="3">
    <source>
        <dbReference type="Proteomes" id="UP000076962"/>
    </source>
</evidence>
<keyword evidence="3" id="KW-1185">Reference proteome</keyword>
<dbReference type="InterPro" id="IPR009012">
    <property type="entry name" value="GrpE_head"/>
</dbReference>
<dbReference type="GO" id="GO:0042803">
    <property type="term" value="F:protein homodimerization activity"/>
    <property type="evidence" value="ECO:0007669"/>
    <property type="project" value="InterPro"/>
</dbReference>
<organism evidence="2 3">
    <name type="scientific">Candidatus Thiomargarita nelsonii</name>
    <dbReference type="NCBI Taxonomy" id="1003181"/>
    <lineage>
        <taxon>Bacteria</taxon>
        <taxon>Pseudomonadati</taxon>
        <taxon>Pseudomonadota</taxon>
        <taxon>Gammaproteobacteria</taxon>
        <taxon>Thiotrichales</taxon>
        <taxon>Thiotrichaceae</taxon>
        <taxon>Thiomargarita</taxon>
    </lineage>
</organism>
<dbReference type="Proteomes" id="UP000076962">
    <property type="component" value="Unassembled WGS sequence"/>
</dbReference>
<dbReference type="InterPro" id="IPR000740">
    <property type="entry name" value="GrpE"/>
</dbReference>
<dbReference type="Gene3D" id="2.30.22.10">
    <property type="entry name" value="Head domain of nucleotide exchange factor GrpE"/>
    <property type="match status" value="1"/>
</dbReference>
<dbReference type="EMBL" id="LUTY01000469">
    <property type="protein sequence ID" value="OAD23250.1"/>
    <property type="molecule type" value="Genomic_DNA"/>
</dbReference>